<dbReference type="InterPro" id="IPR018082">
    <property type="entry name" value="AmbAllergen"/>
</dbReference>
<reference evidence="10" key="1">
    <citation type="submission" date="2021-08" db="EMBL/GenBank/DDBJ databases">
        <title>WGS assembly of Ceratopteris richardii.</title>
        <authorList>
            <person name="Marchant D.B."/>
            <person name="Chen G."/>
            <person name="Jenkins J."/>
            <person name="Shu S."/>
            <person name="Leebens-Mack J."/>
            <person name="Grimwood J."/>
            <person name="Schmutz J."/>
            <person name="Soltis P."/>
            <person name="Soltis D."/>
            <person name="Chen Z.-H."/>
        </authorList>
    </citation>
    <scope>NUCLEOTIDE SEQUENCE</scope>
    <source>
        <strain evidence="10">Whitten #5841</strain>
        <tissue evidence="10">Leaf</tissue>
    </source>
</reference>
<dbReference type="EC" id="4.2.2.2" evidence="3 8"/>
<dbReference type="SUPFAM" id="SSF51126">
    <property type="entry name" value="Pectin lyase-like"/>
    <property type="match status" value="1"/>
</dbReference>
<dbReference type="PANTHER" id="PTHR31683:SF113">
    <property type="entry name" value="PECTATE LYASE"/>
    <property type="match status" value="1"/>
</dbReference>
<dbReference type="Proteomes" id="UP000825935">
    <property type="component" value="Chromosome 16"/>
</dbReference>
<dbReference type="AlphaFoldDB" id="A0A8T2SZ06"/>
<proteinExistence type="inferred from homology"/>
<keyword evidence="7 8" id="KW-0456">Lyase</keyword>
<dbReference type="GO" id="GO:0046872">
    <property type="term" value="F:metal ion binding"/>
    <property type="evidence" value="ECO:0007669"/>
    <property type="project" value="UniProtKB-KW"/>
</dbReference>
<dbReference type="InterPro" id="IPR002022">
    <property type="entry name" value="Pec_lyase"/>
</dbReference>
<dbReference type="GO" id="GO:0030570">
    <property type="term" value="F:pectate lyase activity"/>
    <property type="evidence" value="ECO:0007669"/>
    <property type="project" value="UniProtKB-EC"/>
</dbReference>
<keyword evidence="6 8" id="KW-0106">Calcium</keyword>
<dbReference type="InterPro" id="IPR045032">
    <property type="entry name" value="PEL"/>
</dbReference>
<dbReference type="PRINTS" id="PR00807">
    <property type="entry name" value="AMBALLERGEN"/>
</dbReference>
<evidence type="ECO:0000256" key="5">
    <source>
        <dbReference type="ARBA" id="ARBA00022729"/>
    </source>
</evidence>
<dbReference type="OrthoDB" id="1637350at2759"/>
<comment type="cofactor">
    <cofactor evidence="8">
        <name>Ca(2+)</name>
        <dbReference type="ChEBI" id="CHEBI:29108"/>
    </cofactor>
    <text evidence="8">Binds 1 Ca(2+) ion. Required for its activity.</text>
</comment>
<evidence type="ECO:0000256" key="7">
    <source>
        <dbReference type="ARBA" id="ARBA00023239"/>
    </source>
</evidence>
<dbReference type="EMBL" id="CM035421">
    <property type="protein sequence ID" value="KAH7387328.1"/>
    <property type="molecule type" value="Genomic_DNA"/>
</dbReference>
<dbReference type="InterPro" id="IPR011050">
    <property type="entry name" value="Pectin_lyase_fold/virulence"/>
</dbReference>
<evidence type="ECO:0000256" key="1">
    <source>
        <dbReference type="ARBA" id="ARBA00000695"/>
    </source>
</evidence>
<keyword evidence="5" id="KW-0732">Signal</keyword>
<evidence type="ECO:0000256" key="6">
    <source>
        <dbReference type="ARBA" id="ARBA00022837"/>
    </source>
</evidence>
<dbReference type="SMART" id="SM00656">
    <property type="entry name" value="Amb_all"/>
    <property type="match status" value="1"/>
</dbReference>
<feature type="domain" description="Pectate lyase" evidence="9">
    <location>
        <begin position="97"/>
        <end position="295"/>
    </location>
</feature>
<evidence type="ECO:0000256" key="4">
    <source>
        <dbReference type="ARBA" id="ARBA00022723"/>
    </source>
</evidence>
<gene>
    <name evidence="10" type="ORF">KP509_16G017000</name>
</gene>
<evidence type="ECO:0000313" key="10">
    <source>
        <dbReference type="EMBL" id="KAH7387328.1"/>
    </source>
</evidence>
<accession>A0A8T2SZ06</accession>
<sequence>MRSLLRFCGLRKHGQEHNHYTPPTFIQPPPPPPPAPAMQLQPAEYPIIPPLPYPIPYNHVDAHLHALAGQAEGFGCQSVGGLHGQIYHVTTLNEDGEGSLRFACRLSKPLWIVFDVSGIIRLSSAIRVQSFKTIDGRGQRIKITGKGLQLYECEHVIICNLEFEGGRGDDVDAIQLKPRSKHIWIDRCSLSDYDDGLIDITRQCTDITVSRCHFFNHNKTMLIGADPSHVDDRCIRVTIHHCFFDGTQQRHPRVRFGKVHLYNNYTRNWRIYAVCASVESQILSQCNIYEAGSKKKTFEYYYEKASDQHMEATGSICSEGDIFLNGAVGIPKNPELVFRREVYSHKCSISHCTQDLVAMIKSLAGWQQIPRPFVDHLVQATH</sequence>
<comment type="similarity">
    <text evidence="8">Belongs to the polysaccharide lyase 1 family.</text>
</comment>
<dbReference type="Gene3D" id="2.160.20.10">
    <property type="entry name" value="Single-stranded right-handed beta-helix, Pectin lyase-like"/>
    <property type="match status" value="1"/>
</dbReference>
<dbReference type="InterPro" id="IPR012334">
    <property type="entry name" value="Pectin_lyas_fold"/>
</dbReference>
<dbReference type="OMA" id="AQIISQC"/>
<name>A0A8T2SZ06_CERRI</name>
<evidence type="ECO:0000256" key="8">
    <source>
        <dbReference type="RuleBase" id="RU361123"/>
    </source>
</evidence>
<evidence type="ECO:0000259" key="9">
    <source>
        <dbReference type="SMART" id="SM00656"/>
    </source>
</evidence>
<evidence type="ECO:0000256" key="3">
    <source>
        <dbReference type="ARBA" id="ARBA00012272"/>
    </source>
</evidence>
<organism evidence="10 11">
    <name type="scientific">Ceratopteris richardii</name>
    <name type="common">Triangle waterfern</name>
    <dbReference type="NCBI Taxonomy" id="49495"/>
    <lineage>
        <taxon>Eukaryota</taxon>
        <taxon>Viridiplantae</taxon>
        <taxon>Streptophyta</taxon>
        <taxon>Embryophyta</taxon>
        <taxon>Tracheophyta</taxon>
        <taxon>Polypodiopsida</taxon>
        <taxon>Polypodiidae</taxon>
        <taxon>Polypodiales</taxon>
        <taxon>Pteridineae</taxon>
        <taxon>Pteridaceae</taxon>
        <taxon>Parkerioideae</taxon>
        <taxon>Ceratopteris</taxon>
    </lineage>
</organism>
<comment type="pathway">
    <text evidence="2 8">Glycan metabolism; pectin degradation; 2-dehydro-3-deoxy-D-gluconate from pectin: step 2/5.</text>
</comment>
<protein>
    <recommendedName>
        <fullName evidence="3 8">Pectate lyase</fullName>
        <ecNumber evidence="3 8">4.2.2.2</ecNumber>
    </recommendedName>
</protein>
<dbReference type="PANTHER" id="PTHR31683">
    <property type="entry name" value="PECTATE LYASE 18-RELATED"/>
    <property type="match status" value="1"/>
</dbReference>
<evidence type="ECO:0000313" key="11">
    <source>
        <dbReference type="Proteomes" id="UP000825935"/>
    </source>
</evidence>
<keyword evidence="4 8" id="KW-0479">Metal-binding</keyword>
<comment type="catalytic activity">
    <reaction evidence="1 8">
        <text>Eliminative cleavage of (1-&gt;4)-alpha-D-galacturonan to give oligosaccharides with 4-deoxy-alpha-D-galact-4-enuronosyl groups at their non-reducing ends.</text>
        <dbReference type="EC" id="4.2.2.2"/>
    </reaction>
</comment>
<dbReference type="Pfam" id="PF00544">
    <property type="entry name" value="Pectate_lyase_4"/>
    <property type="match status" value="1"/>
</dbReference>
<evidence type="ECO:0000256" key="2">
    <source>
        <dbReference type="ARBA" id="ARBA00005220"/>
    </source>
</evidence>
<keyword evidence="11" id="KW-1185">Reference proteome</keyword>
<comment type="caution">
    <text evidence="10">The sequence shown here is derived from an EMBL/GenBank/DDBJ whole genome shotgun (WGS) entry which is preliminary data.</text>
</comment>